<dbReference type="InterPro" id="IPR003656">
    <property type="entry name" value="Znf_BED"/>
</dbReference>
<evidence type="ECO:0000256" key="4">
    <source>
        <dbReference type="PROSITE-ProRule" id="PRU00027"/>
    </source>
</evidence>
<dbReference type="PANTHER" id="PTHR16161:SF0">
    <property type="entry name" value="TRANSCRIPTIONAL PROTEIN SWT1"/>
    <property type="match status" value="1"/>
</dbReference>
<keyword evidence="9" id="KW-1185">Reference proteome</keyword>
<gene>
    <name evidence="8" type="ORF">CAMP_LOCUS7721</name>
</gene>
<dbReference type="SMART" id="SM00670">
    <property type="entry name" value="PINc"/>
    <property type="match status" value="1"/>
</dbReference>
<sequence>MEKSESVSMKIEPEILYLASFCGIFEPYPKNGEIYGDGDEPQTTRLQNIYETAELLDKILTDFNSTTTSNDSRDSSNSPQKSHRESLLDAERKKHAEIEIVVKPEQIVIDSNILIDHLELVQKIYESKKFQILIPTIVLSEIGGLSHENSRVAESAKNALGWLRELAKLRVETVSTLTSQGNKIRFVIAFEDHTREQRRQHTVNDDTILESCLKLIQPSKIPQFSNLPPIKDEQNALYRTTVLLTEDRGLAIKATSRQMPCRDIFRRIFNEVISFFGVLLVFCGCPFFFENMTSLLDGSSIMHLASQLVQQQQKNGQDSASPSYTNAQQLTLEMFKNSGLFSCLQNQSVGMIEETQTSSQNSDTASSESPEPPIIMQHHENEEQQLALMRSLGQTIDMVSSGDENSTEATMRDLMPVLAAANQVCTNAEQQSQSAWARNAGRKKSHPVWEFFRDLKDSTGAGGVICLHCSWCGDDRSPNNLRTHLKKFHTDDGIFTRFSQKLASVEGSLVNSDKTGPKG</sequence>
<dbReference type="PANTHER" id="PTHR16161">
    <property type="entry name" value="TRANSCRIPTIONAL PROTEIN SWT1"/>
    <property type="match status" value="1"/>
</dbReference>
<accession>A0A9P1IGQ1</accession>
<organism evidence="8 9">
    <name type="scientific">Caenorhabditis angaria</name>
    <dbReference type="NCBI Taxonomy" id="860376"/>
    <lineage>
        <taxon>Eukaryota</taxon>
        <taxon>Metazoa</taxon>
        <taxon>Ecdysozoa</taxon>
        <taxon>Nematoda</taxon>
        <taxon>Chromadorea</taxon>
        <taxon>Rhabditida</taxon>
        <taxon>Rhabditina</taxon>
        <taxon>Rhabditomorpha</taxon>
        <taxon>Rhabditoidea</taxon>
        <taxon>Rhabditidae</taxon>
        <taxon>Peloderinae</taxon>
        <taxon>Caenorhabditis</taxon>
    </lineage>
</organism>
<feature type="compositionally biased region" description="Polar residues" evidence="5">
    <location>
        <begin position="353"/>
        <end position="369"/>
    </location>
</feature>
<feature type="domain" description="BED-type" evidence="7">
    <location>
        <begin position="443"/>
        <end position="489"/>
    </location>
</feature>
<dbReference type="OrthoDB" id="5868855at2759"/>
<keyword evidence="3" id="KW-0862">Zinc</keyword>
<dbReference type="Proteomes" id="UP001152747">
    <property type="component" value="Unassembled WGS sequence"/>
</dbReference>
<evidence type="ECO:0000256" key="5">
    <source>
        <dbReference type="SAM" id="MobiDB-lite"/>
    </source>
</evidence>
<feature type="compositionally biased region" description="Low complexity" evidence="5">
    <location>
        <begin position="64"/>
        <end position="78"/>
    </location>
</feature>
<dbReference type="PROSITE" id="PS50808">
    <property type="entry name" value="ZF_BED"/>
    <property type="match status" value="1"/>
</dbReference>
<dbReference type="GO" id="GO:0003677">
    <property type="term" value="F:DNA binding"/>
    <property type="evidence" value="ECO:0007669"/>
    <property type="project" value="InterPro"/>
</dbReference>
<dbReference type="InterPro" id="IPR052626">
    <property type="entry name" value="SWT1_Regulator"/>
</dbReference>
<dbReference type="Gene3D" id="3.40.50.1010">
    <property type="entry name" value="5'-nuclease"/>
    <property type="match status" value="1"/>
</dbReference>
<evidence type="ECO:0000256" key="1">
    <source>
        <dbReference type="ARBA" id="ARBA00022723"/>
    </source>
</evidence>
<feature type="region of interest" description="Disordered" evidence="5">
    <location>
        <begin position="353"/>
        <end position="373"/>
    </location>
</feature>
<evidence type="ECO:0000313" key="8">
    <source>
        <dbReference type="EMBL" id="CAI5445084.1"/>
    </source>
</evidence>
<comment type="caution">
    <text evidence="8">The sequence shown here is derived from an EMBL/GenBank/DDBJ whole genome shotgun (WGS) entry which is preliminary data.</text>
</comment>
<evidence type="ECO:0000256" key="3">
    <source>
        <dbReference type="ARBA" id="ARBA00022833"/>
    </source>
</evidence>
<dbReference type="AlphaFoldDB" id="A0A9P1IGQ1"/>
<evidence type="ECO:0000259" key="7">
    <source>
        <dbReference type="PROSITE" id="PS50808"/>
    </source>
</evidence>
<reference evidence="8" key="1">
    <citation type="submission" date="2022-11" db="EMBL/GenBank/DDBJ databases">
        <authorList>
            <person name="Kikuchi T."/>
        </authorList>
    </citation>
    <scope>NUCLEOTIDE SEQUENCE</scope>
    <source>
        <strain evidence="8">PS1010</strain>
    </source>
</reference>
<proteinExistence type="predicted"/>
<keyword evidence="6" id="KW-0812">Transmembrane</keyword>
<dbReference type="InterPro" id="IPR002716">
    <property type="entry name" value="PIN_dom"/>
</dbReference>
<protein>
    <recommendedName>
        <fullName evidence="7">BED-type domain-containing protein</fullName>
    </recommendedName>
</protein>
<dbReference type="Pfam" id="PF13638">
    <property type="entry name" value="PIN_4"/>
    <property type="match status" value="1"/>
</dbReference>
<keyword evidence="6" id="KW-1133">Transmembrane helix</keyword>
<keyword evidence="2 4" id="KW-0863">Zinc-finger</keyword>
<name>A0A9P1IGQ1_9PELO</name>
<evidence type="ECO:0000256" key="6">
    <source>
        <dbReference type="SAM" id="Phobius"/>
    </source>
</evidence>
<evidence type="ECO:0000256" key="2">
    <source>
        <dbReference type="ARBA" id="ARBA00022771"/>
    </source>
</evidence>
<feature type="region of interest" description="Disordered" evidence="5">
    <location>
        <begin position="64"/>
        <end position="90"/>
    </location>
</feature>
<dbReference type="EMBL" id="CANHGI010000003">
    <property type="protein sequence ID" value="CAI5445084.1"/>
    <property type="molecule type" value="Genomic_DNA"/>
</dbReference>
<feature type="transmembrane region" description="Helical" evidence="6">
    <location>
        <begin position="268"/>
        <end position="289"/>
    </location>
</feature>
<keyword evidence="6" id="KW-0472">Membrane</keyword>
<keyword evidence="1" id="KW-0479">Metal-binding</keyword>
<dbReference type="GO" id="GO:0008270">
    <property type="term" value="F:zinc ion binding"/>
    <property type="evidence" value="ECO:0007669"/>
    <property type="project" value="UniProtKB-KW"/>
</dbReference>
<evidence type="ECO:0000313" key="9">
    <source>
        <dbReference type="Proteomes" id="UP001152747"/>
    </source>
</evidence>
<dbReference type="GO" id="GO:0005634">
    <property type="term" value="C:nucleus"/>
    <property type="evidence" value="ECO:0007669"/>
    <property type="project" value="TreeGrafter"/>
</dbReference>
<dbReference type="SUPFAM" id="SSF88723">
    <property type="entry name" value="PIN domain-like"/>
    <property type="match status" value="1"/>
</dbReference>
<dbReference type="InterPro" id="IPR029060">
    <property type="entry name" value="PIN-like_dom_sf"/>
</dbReference>